<organism evidence="2 3">
    <name type="scientific">Carpinus fangiana</name>
    <dbReference type="NCBI Taxonomy" id="176857"/>
    <lineage>
        <taxon>Eukaryota</taxon>
        <taxon>Viridiplantae</taxon>
        <taxon>Streptophyta</taxon>
        <taxon>Embryophyta</taxon>
        <taxon>Tracheophyta</taxon>
        <taxon>Spermatophyta</taxon>
        <taxon>Magnoliopsida</taxon>
        <taxon>eudicotyledons</taxon>
        <taxon>Gunneridae</taxon>
        <taxon>Pentapetalae</taxon>
        <taxon>rosids</taxon>
        <taxon>fabids</taxon>
        <taxon>Fagales</taxon>
        <taxon>Betulaceae</taxon>
        <taxon>Carpinus</taxon>
    </lineage>
</organism>
<evidence type="ECO:0000313" key="2">
    <source>
        <dbReference type="EMBL" id="KAB8396285.1"/>
    </source>
</evidence>
<evidence type="ECO:0000313" key="3">
    <source>
        <dbReference type="Proteomes" id="UP000327013"/>
    </source>
</evidence>
<name>A0A5N6KZ86_9ROSI</name>
<accession>A0A5N6KZ86</accession>
<protein>
    <submittedName>
        <fullName evidence="2">Uncharacterized protein</fullName>
    </submittedName>
</protein>
<gene>
    <name evidence="2" type="ORF">FH972_024827</name>
</gene>
<proteinExistence type="predicted"/>
<dbReference type="EMBL" id="VIBQ01000026">
    <property type="protein sequence ID" value="KAB8396285.1"/>
    <property type="molecule type" value="Genomic_DNA"/>
</dbReference>
<dbReference type="AlphaFoldDB" id="A0A5N6KZ86"/>
<keyword evidence="3" id="KW-1185">Reference proteome</keyword>
<sequence>MKEEEKTTCGKEMKSFEECVKLLNGFYTSKEIEEARGGKTGAMEEEREMRLMGREETSERERG</sequence>
<feature type="region of interest" description="Disordered" evidence="1">
    <location>
        <begin position="34"/>
        <end position="63"/>
    </location>
</feature>
<comment type="caution">
    <text evidence="2">The sequence shown here is derived from an EMBL/GenBank/DDBJ whole genome shotgun (WGS) entry which is preliminary data.</text>
</comment>
<evidence type="ECO:0000256" key="1">
    <source>
        <dbReference type="SAM" id="MobiDB-lite"/>
    </source>
</evidence>
<reference evidence="2 3" key="1">
    <citation type="submission" date="2019-06" db="EMBL/GenBank/DDBJ databases">
        <title>A chromosomal-level reference genome of Carpinus fangiana (Coryloideae, Betulaceae).</title>
        <authorList>
            <person name="Yang X."/>
            <person name="Wang Z."/>
            <person name="Zhang L."/>
            <person name="Hao G."/>
            <person name="Liu J."/>
            <person name="Yang Y."/>
        </authorList>
    </citation>
    <scope>NUCLEOTIDE SEQUENCE [LARGE SCALE GENOMIC DNA]</scope>
    <source>
        <strain evidence="2">Cfa_2016G</strain>
        <tissue evidence="2">Leaf</tissue>
    </source>
</reference>
<dbReference type="Proteomes" id="UP000327013">
    <property type="component" value="Unassembled WGS sequence"/>
</dbReference>